<gene>
    <name evidence="29" type="primary">LOC116946193</name>
</gene>
<dbReference type="GO" id="GO:0004521">
    <property type="term" value="F:RNA endonuclease activity"/>
    <property type="evidence" value="ECO:0007669"/>
    <property type="project" value="InterPro"/>
</dbReference>
<dbReference type="RefSeq" id="XP_032817046.1">
    <property type="nucleotide sequence ID" value="XM_032961155.1"/>
</dbReference>
<dbReference type="GO" id="GO:0010468">
    <property type="term" value="P:regulation of gene expression"/>
    <property type="evidence" value="ECO:0007669"/>
    <property type="project" value="UniProtKB-ARBA"/>
</dbReference>
<dbReference type="FunFam" id="3.30.200.20:FF:000077">
    <property type="entry name" value="Putative Serine/threonine-protein kinase/endoribonuclease IRE1"/>
    <property type="match status" value="1"/>
</dbReference>
<keyword evidence="21" id="KW-0511">Multifunctional enzyme</keyword>
<reference evidence="29" key="1">
    <citation type="submission" date="2025-08" db="UniProtKB">
        <authorList>
            <consortium name="RefSeq"/>
        </authorList>
    </citation>
    <scope>IDENTIFICATION</scope>
    <source>
        <tissue evidence="29">Sperm</tissue>
    </source>
</reference>
<dbReference type="CDD" id="cd13982">
    <property type="entry name" value="STKc_IRE1"/>
    <property type="match status" value="1"/>
</dbReference>
<keyword evidence="11" id="KW-0547">Nucleotide-binding</keyword>
<dbReference type="GO" id="GO:0005524">
    <property type="term" value="F:ATP binding"/>
    <property type="evidence" value="ECO:0007669"/>
    <property type="project" value="UniProtKB-KW"/>
</dbReference>
<dbReference type="Gene3D" id="2.130.10.10">
    <property type="entry name" value="YVTN repeat-like/Quinoprotein amine dehydrogenase"/>
    <property type="match status" value="1"/>
</dbReference>
<evidence type="ECO:0000256" key="12">
    <source>
        <dbReference type="ARBA" id="ARBA00022777"/>
    </source>
</evidence>
<dbReference type="GO" id="GO:0004674">
    <property type="term" value="F:protein serine/threonine kinase activity"/>
    <property type="evidence" value="ECO:0007669"/>
    <property type="project" value="UniProtKB-KW"/>
</dbReference>
<dbReference type="CDD" id="cd09769">
    <property type="entry name" value="Luminal_IRE1"/>
    <property type="match status" value="1"/>
</dbReference>
<keyword evidence="7" id="KW-0812">Transmembrane</keyword>
<dbReference type="KEGG" id="pmrn:116946193"/>
<dbReference type="GO" id="GO:0016787">
    <property type="term" value="F:hydrolase activity"/>
    <property type="evidence" value="ECO:0007669"/>
    <property type="project" value="UniProtKB-KW"/>
</dbReference>
<evidence type="ECO:0000256" key="24">
    <source>
        <dbReference type="SAM" id="MobiDB-lite"/>
    </source>
</evidence>
<keyword evidence="14" id="KW-0256">Endoplasmic reticulum</keyword>
<evidence type="ECO:0000256" key="20">
    <source>
        <dbReference type="ARBA" id="ARBA00023163"/>
    </source>
</evidence>
<evidence type="ECO:0000259" key="27">
    <source>
        <dbReference type="PROSITE" id="PS51392"/>
    </source>
</evidence>
<evidence type="ECO:0000256" key="11">
    <source>
        <dbReference type="ARBA" id="ARBA00022741"/>
    </source>
</evidence>
<evidence type="ECO:0000256" key="16">
    <source>
        <dbReference type="ARBA" id="ARBA00022842"/>
    </source>
</evidence>
<dbReference type="PANTHER" id="PTHR13954">
    <property type="entry name" value="IRE1-RELATED"/>
    <property type="match status" value="1"/>
</dbReference>
<dbReference type="EC" id="2.7.11.1" evidence="3"/>
<evidence type="ECO:0000256" key="18">
    <source>
        <dbReference type="ARBA" id="ARBA00023015"/>
    </source>
</evidence>
<dbReference type="InterPro" id="IPR018391">
    <property type="entry name" value="PQQ_b-propeller_rpt"/>
</dbReference>
<dbReference type="PROSITE" id="PS50011">
    <property type="entry name" value="PROTEIN_KINASE_DOM"/>
    <property type="match status" value="1"/>
</dbReference>
<evidence type="ECO:0000256" key="7">
    <source>
        <dbReference type="ARBA" id="ARBA00022692"/>
    </source>
</evidence>
<evidence type="ECO:0000256" key="22">
    <source>
        <dbReference type="ARBA" id="ARBA00047899"/>
    </source>
</evidence>
<keyword evidence="17" id="KW-1133">Transmembrane helix</keyword>
<evidence type="ECO:0000256" key="8">
    <source>
        <dbReference type="ARBA" id="ARBA00022703"/>
    </source>
</evidence>
<dbReference type="InterPro" id="IPR011009">
    <property type="entry name" value="Kinase-like_dom_sf"/>
</dbReference>
<dbReference type="FunFam" id="1.10.510.10:FF:000215">
    <property type="entry name" value="serine/threonine-protein kinase/endoribonuclease IRE1 isoform X1"/>
    <property type="match status" value="1"/>
</dbReference>
<evidence type="ECO:0000256" key="9">
    <source>
        <dbReference type="ARBA" id="ARBA00022723"/>
    </source>
</evidence>
<dbReference type="FunFam" id="1.20.1440.180:FF:000001">
    <property type="entry name" value="Serine/threonine-protein kinase/endoribonuclease IRE1"/>
    <property type="match status" value="1"/>
</dbReference>
<dbReference type="PROSITE" id="PS51392">
    <property type="entry name" value="KEN"/>
    <property type="match status" value="1"/>
</dbReference>
<evidence type="ECO:0000313" key="28">
    <source>
        <dbReference type="Proteomes" id="UP001318040"/>
    </source>
</evidence>
<dbReference type="SUPFAM" id="SSF50998">
    <property type="entry name" value="Quinoprotein alcohol dehydrogenase-like"/>
    <property type="match status" value="1"/>
</dbReference>
<comment type="catalytic activity">
    <reaction evidence="23">
        <text>L-seryl-[protein] + ATP = O-phospho-L-seryl-[protein] + ADP + H(+)</text>
        <dbReference type="Rhea" id="RHEA:17989"/>
        <dbReference type="Rhea" id="RHEA-COMP:9863"/>
        <dbReference type="Rhea" id="RHEA-COMP:11604"/>
        <dbReference type="ChEBI" id="CHEBI:15378"/>
        <dbReference type="ChEBI" id="CHEBI:29999"/>
        <dbReference type="ChEBI" id="CHEBI:30616"/>
        <dbReference type="ChEBI" id="CHEBI:83421"/>
        <dbReference type="ChEBI" id="CHEBI:456216"/>
        <dbReference type="EC" id="2.7.11.1"/>
    </reaction>
</comment>
<dbReference type="SMART" id="SM00580">
    <property type="entry name" value="PUG"/>
    <property type="match status" value="1"/>
</dbReference>
<dbReference type="Gene3D" id="1.20.1440.180">
    <property type="entry name" value="KEN domain"/>
    <property type="match status" value="1"/>
</dbReference>
<dbReference type="GO" id="GO:0046872">
    <property type="term" value="F:metal ion binding"/>
    <property type="evidence" value="ECO:0007669"/>
    <property type="project" value="UniProtKB-KW"/>
</dbReference>
<protein>
    <recommendedName>
        <fullName evidence="3">non-specific serine/threonine protein kinase</fullName>
        <ecNumber evidence="3">2.7.11.1</ecNumber>
    </recommendedName>
</protein>
<sequence length="1021" mass="111104">MGRALLPFLPRLLHRLLLPRLVPLLMLLILQGNNAESPEEGESQVSVAEGLVFVATLDGRLHAVSRATGDVMWALREDPVIQVPEDLTKPAFLPDPMDGTLYSLGGPDSEGLVKLPFTIPELVHASPCRTSDGVLYTGKKQDLWIAVDPTTGQKMQTLSTAFSNGVHPFPRLIYIGRTVYTITMFDTKAGELRWNVTYYDYSAARLGPDTDYKLSHFSASGEGLLVTVGGEGPTSVMWARDLGSPVVGVYTWGADGVLRKAPLSTLAADTLRYLSVSAAGAGGRYTLPPHDPTLKTKLRRTLYVGRYSTSLYASHSLVHDGVSVMPRGQAMPLIEGPTTKDVTINEAGHACEMNPRTQVQYAERRADADSAGEGAQPARVAAHGSFLQQRWLLLGHHELPPQAHTTLLNIHMPAASADHRLLQERVTVMDPAATERLTTTILRRAEREAQGASATLTAAVTHGSGEAAARDTAVLAVGTLLLAGVIALAALAAHSKKSPKDNEQQRLQRQLEEVLRLLQPQAAASPTSSPGPTPPPSSAPSSLLRRDASASGGSRSSASSPAASSSSSSSSAASSPAASNHSRRSLSDAGDAGSAGSTRSSESHDCDGGIVAVGKISFDSRDVLGRGAEGTFVYRGHFDGRAVAVKRVLSDCVAFAEREVQLLRESDAHAHVVRYFCTERDRQFHYIAIELCASTLHQYVEGERFDRRGLEPLTLLYQTMCGLAHLHSLNIVHRDLKPHNILISMPSALGRVRALISDFGLCKKLSAGRQSFSRRSGTAGTEGWIAPEMLREDSTENPTSAVDIFSAGCVVHYVVTGGGHPFGDALRRQSNILQGAHSTAQLGSDTHDTVVARDLIEAMISREPRKRPSAATVLAHPFFWSLEKQLQFFQDVSDRIEKEAVEGAVVVRLEDGGARVVRDDWRLRITVPLQTDLRKFRTYKGTSVRDLLRAMRNKKHHYRELPVDVQETLGSVPDDFCRYFTSRFPLLLLHTYKAMRCCSEERLFHAYYQRRTEDGRDASSP</sequence>
<evidence type="ECO:0000256" key="2">
    <source>
        <dbReference type="ARBA" id="ARBA00004115"/>
    </source>
</evidence>
<organism evidence="28 29">
    <name type="scientific">Petromyzon marinus</name>
    <name type="common">Sea lamprey</name>
    <dbReference type="NCBI Taxonomy" id="7757"/>
    <lineage>
        <taxon>Eukaryota</taxon>
        <taxon>Metazoa</taxon>
        <taxon>Chordata</taxon>
        <taxon>Craniata</taxon>
        <taxon>Vertebrata</taxon>
        <taxon>Cyclostomata</taxon>
        <taxon>Hyperoartia</taxon>
        <taxon>Petromyzontiformes</taxon>
        <taxon>Petromyzontidae</taxon>
        <taxon>Petromyzon</taxon>
    </lineage>
</organism>
<evidence type="ECO:0000256" key="10">
    <source>
        <dbReference type="ARBA" id="ARBA00022729"/>
    </source>
</evidence>
<dbReference type="Gene3D" id="3.30.200.20">
    <property type="entry name" value="Phosphorylase Kinase, domain 1"/>
    <property type="match status" value="1"/>
</dbReference>
<keyword evidence="5" id="KW-0597">Phosphoprotein</keyword>
<comment type="catalytic activity">
    <reaction evidence="22">
        <text>L-threonyl-[protein] + ATP = O-phospho-L-threonyl-[protein] + ADP + H(+)</text>
        <dbReference type="Rhea" id="RHEA:46608"/>
        <dbReference type="Rhea" id="RHEA-COMP:11060"/>
        <dbReference type="Rhea" id="RHEA-COMP:11605"/>
        <dbReference type="ChEBI" id="CHEBI:15378"/>
        <dbReference type="ChEBI" id="CHEBI:30013"/>
        <dbReference type="ChEBI" id="CHEBI:30616"/>
        <dbReference type="ChEBI" id="CHEBI:61977"/>
        <dbReference type="ChEBI" id="CHEBI:456216"/>
        <dbReference type="EC" id="2.7.11.1"/>
    </reaction>
</comment>
<keyword evidence="8" id="KW-0053">Apoptosis</keyword>
<feature type="region of interest" description="Disordered" evidence="24">
    <location>
        <begin position="521"/>
        <end position="606"/>
    </location>
</feature>
<dbReference type="Pfam" id="PF06479">
    <property type="entry name" value="Ribonuc_2-5A"/>
    <property type="match status" value="1"/>
</dbReference>
<evidence type="ECO:0000256" key="25">
    <source>
        <dbReference type="SAM" id="SignalP"/>
    </source>
</evidence>
<keyword evidence="9" id="KW-0479">Metal-binding</keyword>
<dbReference type="PROSITE" id="PS00108">
    <property type="entry name" value="PROTEIN_KINASE_ST"/>
    <property type="match status" value="1"/>
</dbReference>
<dbReference type="GO" id="GO:1990604">
    <property type="term" value="C:IRE1-TRAF2-ASK1 complex"/>
    <property type="evidence" value="ECO:0007669"/>
    <property type="project" value="TreeGrafter"/>
</dbReference>
<dbReference type="SUPFAM" id="SSF56112">
    <property type="entry name" value="Protein kinase-like (PK-like)"/>
    <property type="match status" value="1"/>
</dbReference>
<name>A0AAJ7TFK5_PETMA</name>
<keyword evidence="15" id="KW-0067">ATP-binding</keyword>
<evidence type="ECO:0000256" key="5">
    <source>
        <dbReference type="ARBA" id="ARBA00022553"/>
    </source>
</evidence>
<comment type="subcellular location">
    <subcellularLocation>
        <location evidence="2">Endoplasmic reticulum membrane</location>
        <topology evidence="2">Single-pass type I membrane protein</topology>
    </subcellularLocation>
</comment>
<dbReference type="InterPro" id="IPR008271">
    <property type="entry name" value="Ser/Thr_kinase_AS"/>
</dbReference>
<feature type="compositionally biased region" description="Pro residues" evidence="24">
    <location>
        <begin position="529"/>
        <end position="538"/>
    </location>
</feature>
<dbReference type="InterPro" id="IPR015943">
    <property type="entry name" value="WD40/YVTN_repeat-like_dom_sf"/>
</dbReference>
<dbReference type="InterPro" id="IPR038357">
    <property type="entry name" value="KEN_sf"/>
</dbReference>
<dbReference type="Pfam" id="PF00069">
    <property type="entry name" value="Pkinase"/>
    <property type="match status" value="1"/>
</dbReference>
<keyword evidence="20" id="KW-0804">Transcription</keyword>
<evidence type="ECO:0000256" key="1">
    <source>
        <dbReference type="ARBA" id="ARBA00001946"/>
    </source>
</evidence>
<evidence type="ECO:0000313" key="29">
    <source>
        <dbReference type="RefSeq" id="XP_032817046.1"/>
    </source>
</evidence>
<keyword evidence="16" id="KW-0460">Magnesium</keyword>
<dbReference type="Proteomes" id="UP001318040">
    <property type="component" value="Chromosome 26"/>
</dbReference>
<evidence type="ECO:0000259" key="26">
    <source>
        <dbReference type="PROSITE" id="PS50011"/>
    </source>
</evidence>
<evidence type="ECO:0000256" key="6">
    <source>
        <dbReference type="ARBA" id="ARBA00022679"/>
    </source>
</evidence>
<evidence type="ECO:0000256" key="21">
    <source>
        <dbReference type="ARBA" id="ARBA00023268"/>
    </source>
</evidence>
<dbReference type="InterPro" id="IPR010513">
    <property type="entry name" value="KEN_dom"/>
</dbReference>
<feature type="domain" description="Protein kinase" evidence="26">
    <location>
        <begin position="618"/>
        <end position="879"/>
    </location>
</feature>
<comment type="cofactor">
    <cofactor evidence="1">
        <name>Mg(2+)</name>
        <dbReference type="ChEBI" id="CHEBI:18420"/>
    </cofactor>
</comment>
<dbReference type="PANTHER" id="PTHR13954:SF6">
    <property type="entry name" value="NON-SPECIFIC SERINE_THREONINE PROTEIN KINASE"/>
    <property type="match status" value="1"/>
</dbReference>
<keyword evidence="6" id="KW-0808">Transferase</keyword>
<dbReference type="GO" id="GO:0006397">
    <property type="term" value="P:mRNA processing"/>
    <property type="evidence" value="ECO:0007669"/>
    <property type="project" value="InterPro"/>
</dbReference>
<proteinExistence type="predicted"/>
<evidence type="ECO:0000256" key="15">
    <source>
        <dbReference type="ARBA" id="ARBA00022840"/>
    </source>
</evidence>
<evidence type="ECO:0000256" key="14">
    <source>
        <dbReference type="ARBA" id="ARBA00022824"/>
    </source>
</evidence>
<evidence type="ECO:0000256" key="23">
    <source>
        <dbReference type="ARBA" id="ARBA00048679"/>
    </source>
</evidence>
<dbReference type="SMART" id="SM00564">
    <property type="entry name" value="PQQ"/>
    <property type="match status" value="4"/>
</dbReference>
<evidence type="ECO:0000256" key="19">
    <source>
        <dbReference type="ARBA" id="ARBA00023136"/>
    </source>
</evidence>
<dbReference type="Gene3D" id="1.10.510.10">
    <property type="entry name" value="Transferase(Phosphotransferase) domain 1"/>
    <property type="match status" value="1"/>
</dbReference>
<feature type="domain" description="KEN" evidence="27">
    <location>
        <begin position="882"/>
        <end position="1010"/>
    </location>
</feature>
<keyword evidence="10 25" id="KW-0732">Signal</keyword>
<dbReference type="AlphaFoldDB" id="A0AAJ7TFK5"/>
<dbReference type="InterPro" id="IPR000719">
    <property type="entry name" value="Prot_kinase_dom"/>
</dbReference>
<dbReference type="CDD" id="cd10422">
    <property type="entry name" value="RNase_Ire1"/>
    <property type="match status" value="1"/>
</dbReference>
<keyword evidence="13" id="KW-0378">Hydrolase</keyword>
<keyword evidence="18" id="KW-0805">Transcription regulation</keyword>
<evidence type="ECO:0000256" key="4">
    <source>
        <dbReference type="ARBA" id="ARBA00022527"/>
    </source>
</evidence>
<feature type="signal peptide" evidence="25">
    <location>
        <begin position="1"/>
        <end position="35"/>
    </location>
</feature>
<dbReference type="InterPro" id="IPR011047">
    <property type="entry name" value="Quinoprotein_ADH-like_sf"/>
</dbReference>
<evidence type="ECO:0000256" key="13">
    <source>
        <dbReference type="ARBA" id="ARBA00022801"/>
    </source>
</evidence>
<dbReference type="GO" id="GO:0036498">
    <property type="term" value="P:IRE1-mediated unfolded protein response"/>
    <property type="evidence" value="ECO:0007669"/>
    <property type="project" value="TreeGrafter"/>
</dbReference>
<feature type="chain" id="PRO_5042594977" description="non-specific serine/threonine protein kinase" evidence="25">
    <location>
        <begin position="36"/>
        <end position="1021"/>
    </location>
</feature>
<evidence type="ECO:0000256" key="3">
    <source>
        <dbReference type="ARBA" id="ARBA00012513"/>
    </source>
</evidence>
<dbReference type="GO" id="GO:0080090">
    <property type="term" value="P:regulation of primary metabolic process"/>
    <property type="evidence" value="ECO:0007669"/>
    <property type="project" value="UniProtKB-ARBA"/>
</dbReference>
<dbReference type="GO" id="GO:0051082">
    <property type="term" value="F:unfolded protein binding"/>
    <property type="evidence" value="ECO:0007669"/>
    <property type="project" value="TreeGrafter"/>
</dbReference>
<keyword evidence="4" id="KW-0723">Serine/threonine-protein kinase</keyword>
<accession>A0AAJ7TFK5</accession>
<evidence type="ECO:0000256" key="17">
    <source>
        <dbReference type="ARBA" id="ARBA00022989"/>
    </source>
</evidence>
<keyword evidence="19" id="KW-0472">Membrane</keyword>
<dbReference type="GO" id="GO:0070059">
    <property type="term" value="P:intrinsic apoptotic signaling pathway in response to endoplasmic reticulum stress"/>
    <property type="evidence" value="ECO:0007669"/>
    <property type="project" value="TreeGrafter"/>
</dbReference>
<dbReference type="SMART" id="SM00220">
    <property type="entry name" value="S_TKc"/>
    <property type="match status" value="1"/>
</dbReference>
<keyword evidence="28" id="KW-1185">Reference proteome</keyword>
<feature type="compositionally biased region" description="Low complexity" evidence="24">
    <location>
        <begin position="539"/>
        <end position="579"/>
    </location>
</feature>
<keyword evidence="12" id="KW-0418">Kinase</keyword>
<dbReference type="InterPro" id="IPR045133">
    <property type="entry name" value="IRE1/2-like"/>
</dbReference>